<proteinExistence type="predicted"/>
<dbReference type="Proteomes" id="UP001279734">
    <property type="component" value="Unassembled WGS sequence"/>
</dbReference>
<dbReference type="AlphaFoldDB" id="A0AAD3XUX4"/>
<comment type="caution">
    <text evidence="1">The sequence shown here is derived from an EMBL/GenBank/DDBJ whole genome shotgun (WGS) entry which is preliminary data.</text>
</comment>
<name>A0AAD3XUX4_NEPGR</name>
<keyword evidence="2" id="KW-1185">Reference proteome</keyword>
<organism evidence="1 2">
    <name type="scientific">Nepenthes gracilis</name>
    <name type="common">Slender pitcher plant</name>
    <dbReference type="NCBI Taxonomy" id="150966"/>
    <lineage>
        <taxon>Eukaryota</taxon>
        <taxon>Viridiplantae</taxon>
        <taxon>Streptophyta</taxon>
        <taxon>Embryophyta</taxon>
        <taxon>Tracheophyta</taxon>
        <taxon>Spermatophyta</taxon>
        <taxon>Magnoliopsida</taxon>
        <taxon>eudicotyledons</taxon>
        <taxon>Gunneridae</taxon>
        <taxon>Pentapetalae</taxon>
        <taxon>Caryophyllales</taxon>
        <taxon>Nepenthaceae</taxon>
        <taxon>Nepenthes</taxon>
    </lineage>
</organism>
<evidence type="ECO:0000313" key="1">
    <source>
        <dbReference type="EMBL" id="GMH17191.1"/>
    </source>
</evidence>
<dbReference type="EMBL" id="BSYO01000017">
    <property type="protein sequence ID" value="GMH17191.1"/>
    <property type="molecule type" value="Genomic_DNA"/>
</dbReference>
<sequence length="110" mass="11984">MRKRRRRVLIGLLPIPREVPGVQQPCDDPTPAVPWTFPPGHGGVSTAPGARGEAFETVREEVEALWLVYRPRIFEHPIIVQVHSCEDGGDGGASSLLVEAHSSGCPFTSF</sequence>
<reference evidence="1" key="1">
    <citation type="submission" date="2023-05" db="EMBL/GenBank/DDBJ databases">
        <title>Nepenthes gracilis genome sequencing.</title>
        <authorList>
            <person name="Fukushima K."/>
        </authorList>
    </citation>
    <scope>NUCLEOTIDE SEQUENCE</scope>
    <source>
        <strain evidence="1">SING2019-196</strain>
    </source>
</reference>
<evidence type="ECO:0000313" key="2">
    <source>
        <dbReference type="Proteomes" id="UP001279734"/>
    </source>
</evidence>
<protein>
    <submittedName>
        <fullName evidence="1">Uncharacterized protein</fullName>
    </submittedName>
</protein>
<accession>A0AAD3XUX4</accession>
<gene>
    <name evidence="1" type="ORF">Nepgr_019032</name>
</gene>